<dbReference type="InterPro" id="IPR006059">
    <property type="entry name" value="SBP"/>
</dbReference>
<keyword evidence="1" id="KW-0812">Transmembrane</keyword>
<dbReference type="Gene3D" id="3.40.190.10">
    <property type="entry name" value="Periplasmic binding protein-like II"/>
    <property type="match status" value="2"/>
</dbReference>
<keyword evidence="1" id="KW-1133">Transmembrane helix</keyword>
<organism evidence="2 3">
    <name type="scientific">Plantactinospora alkalitolerans</name>
    <dbReference type="NCBI Taxonomy" id="2789879"/>
    <lineage>
        <taxon>Bacteria</taxon>
        <taxon>Bacillati</taxon>
        <taxon>Actinomycetota</taxon>
        <taxon>Actinomycetes</taxon>
        <taxon>Micromonosporales</taxon>
        <taxon>Micromonosporaceae</taxon>
        <taxon>Plantactinospora</taxon>
    </lineage>
</organism>
<proteinExistence type="predicted"/>
<evidence type="ECO:0000256" key="1">
    <source>
        <dbReference type="SAM" id="Phobius"/>
    </source>
</evidence>
<evidence type="ECO:0000313" key="3">
    <source>
        <dbReference type="Proteomes" id="UP000638560"/>
    </source>
</evidence>
<evidence type="ECO:0000313" key="2">
    <source>
        <dbReference type="EMBL" id="MBF9130183.1"/>
    </source>
</evidence>
<gene>
    <name evidence="2" type="ORF">I0C86_14635</name>
</gene>
<feature type="transmembrane region" description="Helical" evidence="1">
    <location>
        <begin position="44"/>
        <end position="63"/>
    </location>
</feature>
<dbReference type="PANTHER" id="PTHR43649:SF14">
    <property type="entry name" value="BLR3389 PROTEIN"/>
    <property type="match status" value="1"/>
</dbReference>
<protein>
    <submittedName>
        <fullName evidence="2">Extracellular solute-binding protein</fullName>
    </submittedName>
</protein>
<dbReference type="RefSeq" id="WP_196201764.1">
    <property type="nucleotide sequence ID" value="NZ_JADPUN010000147.1"/>
</dbReference>
<reference evidence="2 3" key="1">
    <citation type="submission" date="2020-11" db="EMBL/GenBank/DDBJ databases">
        <title>A novel isolate from a Black sea contaminated sediment with potential to produce alkanes: Plantactinospora alkalitolerans sp. nov.</title>
        <authorList>
            <person name="Carro L."/>
            <person name="Veyisoglu A."/>
            <person name="Guven K."/>
            <person name="Schumann P."/>
            <person name="Klenk H.-P."/>
            <person name="Sahin N."/>
        </authorList>
    </citation>
    <scope>NUCLEOTIDE SEQUENCE [LARGE SCALE GENOMIC DNA]</scope>
    <source>
        <strain evidence="2 3">S1510</strain>
    </source>
</reference>
<comment type="caution">
    <text evidence="2">The sequence shown here is derived from an EMBL/GenBank/DDBJ whole genome shotgun (WGS) entry which is preliminary data.</text>
</comment>
<dbReference type="PANTHER" id="PTHR43649">
    <property type="entry name" value="ARABINOSE-BINDING PROTEIN-RELATED"/>
    <property type="match status" value="1"/>
</dbReference>
<dbReference type="Proteomes" id="UP000638560">
    <property type="component" value="Unassembled WGS sequence"/>
</dbReference>
<sequence>MDDRMLAEEVVATLAEAQAALPPAAPGAITTIRERFRRRRRRRVRIASTAIAILILAVTLTSAELTRGRGLSPAPPADGGTATIRVWAINPPGQTSALRELVARYNRSAEVHVELLTFSNDDYKEKLRTSVDSPDGPDVFVSWGGAALARLARDGRLADLTGPSTAGRFLPSALAGGIVDGRQYGLPMSGTHPTVLFYNKEVFARSGRTPPRSYAELVSLVDAFKADGITPLALGGAQGWTELMYVMYLAERIGGPGTTADIALGRPGAWTKPAVLEALRSARDLAERGAFGDDFSSLSYDDGSAPRLLATGRAAMELMGTWEYPTQLARNPDFVLGDQLGWVPFPAVAGGAGNPADLVGIPAQYFSVTARSRDREAALRFVRDVAADTYLDDLVTDGEVPPVTDAVDRLRDTDHAGFAISVHELVAKAPSYSLAWDQALDPATATRLNANLQRLFRSELTPEQFAAVMAGGD</sequence>
<accession>A0ABS0GVF3</accession>
<keyword evidence="1" id="KW-0472">Membrane</keyword>
<dbReference type="InterPro" id="IPR050490">
    <property type="entry name" value="Bact_solute-bd_prot1"/>
</dbReference>
<name>A0ABS0GVF3_9ACTN</name>
<dbReference type="EMBL" id="JADPUN010000147">
    <property type="protein sequence ID" value="MBF9130183.1"/>
    <property type="molecule type" value="Genomic_DNA"/>
</dbReference>
<keyword evidence="3" id="KW-1185">Reference proteome</keyword>
<dbReference type="Pfam" id="PF01547">
    <property type="entry name" value="SBP_bac_1"/>
    <property type="match status" value="1"/>
</dbReference>
<dbReference type="SUPFAM" id="SSF53850">
    <property type="entry name" value="Periplasmic binding protein-like II"/>
    <property type="match status" value="1"/>
</dbReference>